<evidence type="ECO:0000313" key="12">
    <source>
        <dbReference type="EMBL" id="KNE60676.1"/>
    </source>
</evidence>
<dbReference type="InterPro" id="IPR014816">
    <property type="entry name" value="tRNA_MeTrfase_Gcd14"/>
</dbReference>
<comment type="catalytic activity">
    <reaction evidence="9">
        <text>adenosine(58) in tRNA + S-adenosyl-L-methionine = N(1)-methyladenosine(58) in tRNA + S-adenosyl-L-homocysteine + H(+)</text>
        <dbReference type="Rhea" id="RHEA:43152"/>
        <dbReference type="Rhea" id="RHEA-COMP:10365"/>
        <dbReference type="Rhea" id="RHEA-COMP:10366"/>
        <dbReference type="ChEBI" id="CHEBI:15378"/>
        <dbReference type="ChEBI" id="CHEBI:57856"/>
        <dbReference type="ChEBI" id="CHEBI:59789"/>
        <dbReference type="ChEBI" id="CHEBI:74411"/>
        <dbReference type="ChEBI" id="CHEBI:74491"/>
        <dbReference type="EC" id="2.1.1.220"/>
    </reaction>
</comment>
<evidence type="ECO:0000259" key="11">
    <source>
        <dbReference type="Pfam" id="PF08704"/>
    </source>
</evidence>
<keyword evidence="6 9" id="KW-0949">S-adenosyl-L-methionine</keyword>
<dbReference type="SUPFAM" id="SSF53335">
    <property type="entry name" value="S-adenosyl-L-methionine-dependent methyltransferases"/>
    <property type="match status" value="1"/>
</dbReference>
<dbReference type="OMA" id="RPDHRMI"/>
<sequence length="289" mass="31797">MSTFERYSATIAEGDLAILYRGHSDLYPIVIKSGEFVNNNKGYVIILHPTPELWTLSLPHRTQILYQADISIITSLLRLKPGSRVLESGTGSGSFSHSLIRTIAPTGHLYTFEYHEGRAAEAKAEFEAHGLAQFVTSQCRDVCKDGFGLTNLVDAAFLDLPAPWEAVASAKQALRKDVATRVCSFSPCIEQVARTVEALTQHGFTNIDMYECLLREHDVRNVTLHQVDVMRSLAPRPKAAAVRPGKGQEEDVPIAPGSVITALVRPRNDARGHTSFLTFATLLPQADEQ</sequence>
<dbReference type="Gene3D" id="3.10.330.20">
    <property type="match status" value="1"/>
</dbReference>
<protein>
    <recommendedName>
        <fullName evidence="3 9">tRNA (adenine(58)-N(1))-methyltransferase catalytic subunit TRM61</fullName>
        <ecNumber evidence="2 9">2.1.1.220</ecNumber>
    </recommendedName>
</protein>
<keyword evidence="4 9" id="KW-0489">Methyltransferase</keyword>
<evidence type="ECO:0000256" key="8">
    <source>
        <dbReference type="ARBA" id="ARBA00023242"/>
    </source>
</evidence>
<evidence type="ECO:0000256" key="5">
    <source>
        <dbReference type="ARBA" id="ARBA00022679"/>
    </source>
</evidence>
<evidence type="ECO:0000256" key="4">
    <source>
        <dbReference type="ARBA" id="ARBA00022603"/>
    </source>
</evidence>
<dbReference type="EMBL" id="GG745336">
    <property type="protein sequence ID" value="KNE60676.1"/>
    <property type="molecule type" value="Genomic_DNA"/>
</dbReference>
<comment type="subcellular location">
    <subcellularLocation>
        <location evidence="1 9">Nucleus</location>
    </subcellularLocation>
</comment>
<dbReference type="InterPro" id="IPR049470">
    <property type="entry name" value="TRM61_C"/>
</dbReference>
<proteinExistence type="inferred from homology"/>
<feature type="domain" description="tRNA (adenine(58)-N(1))-methyltransferase catalytic subunit TRM61 C-terminal" evidence="11">
    <location>
        <begin position="42"/>
        <end position="281"/>
    </location>
</feature>
<dbReference type="PANTHER" id="PTHR12133:SF2">
    <property type="entry name" value="TRNA (ADENINE(58)-N(1))-METHYLTRANSFERASE CATALYTIC SUBUNIT TRMT61A"/>
    <property type="match status" value="1"/>
</dbReference>
<keyword evidence="8 9" id="KW-0539">Nucleus</keyword>
<keyword evidence="7 9" id="KW-0819">tRNA processing</keyword>
<dbReference type="PROSITE" id="PS51620">
    <property type="entry name" value="SAM_TRM61"/>
    <property type="match status" value="1"/>
</dbReference>
<gene>
    <name evidence="12" type="ORF">AMAG_06044</name>
</gene>
<dbReference type="Gene3D" id="3.40.50.150">
    <property type="entry name" value="Vaccinia Virus protein VP39"/>
    <property type="match status" value="1"/>
</dbReference>
<dbReference type="GO" id="GO:0160107">
    <property type="term" value="F:tRNA (adenine(58)-N1)-methyltransferase activity"/>
    <property type="evidence" value="ECO:0007669"/>
    <property type="project" value="UniProtKB-EC"/>
</dbReference>
<dbReference type="PANTHER" id="PTHR12133">
    <property type="entry name" value="TRNA (ADENINE(58)-N(1))-METHYLTRANSFERASE"/>
    <property type="match status" value="1"/>
</dbReference>
<dbReference type="InterPro" id="IPR029063">
    <property type="entry name" value="SAM-dependent_MTases_sf"/>
</dbReference>
<comment type="similarity">
    <text evidence="9">Belongs to the class I-like SAM-binding methyltransferase superfamily. TRM61 family.</text>
</comment>
<dbReference type="GO" id="GO:0031515">
    <property type="term" value="C:tRNA (m1A) methyltransferase complex"/>
    <property type="evidence" value="ECO:0007669"/>
    <property type="project" value="UniProtKB-UniRule"/>
</dbReference>
<evidence type="ECO:0000256" key="3">
    <source>
        <dbReference type="ARBA" id="ARBA00015963"/>
    </source>
</evidence>
<dbReference type="OrthoDB" id="1925287at2759"/>
<evidence type="ECO:0000256" key="9">
    <source>
        <dbReference type="PIRNR" id="PIRNR017269"/>
    </source>
</evidence>
<dbReference type="STRING" id="578462.A0A0L0SDW6"/>
<keyword evidence="5 9" id="KW-0808">Transferase</keyword>
<feature type="binding site" evidence="10">
    <location>
        <position position="141"/>
    </location>
    <ligand>
        <name>S-adenosyl-L-methionine</name>
        <dbReference type="ChEBI" id="CHEBI:59789"/>
    </ligand>
</feature>
<evidence type="ECO:0000256" key="7">
    <source>
        <dbReference type="ARBA" id="ARBA00022694"/>
    </source>
</evidence>
<dbReference type="GO" id="GO:0005634">
    <property type="term" value="C:nucleus"/>
    <property type="evidence" value="ECO:0007669"/>
    <property type="project" value="UniProtKB-SubCell"/>
</dbReference>
<dbReference type="GO" id="GO:0030488">
    <property type="term" value="P:tRNA methylation"/>
    <property type="evidence" value="ECO:0007669"/>
    <property type="project" value="InterPro"/>
</dbReference>
<dbReference type="Proteomes" id="UP000054350">
    <property type="component" value="Unassembled WGS sequence"/>
</dbReference>
<dbReference type="Pfam" id="PF08704">
    <property type="entry name" value="GCD14"/>
    <property type="match status" value="1"/>
</dbReference>
<evidence type="ECO:0000256" key="2">
    <source>
        <dbReference type="ARBA" id="ARBA00012796"/>
    </source>
</evidence>
<evidence type="ECO:0000256" key="6">
    <source>
        <dbReference type="ARBA" id="ARBA00022691"/>
    </source>
</evidence>
<dbReference type="EC" id="2.1.1.220" evidence="2 9"/>
<dbReference type="AlphaFoldDB" id="A0A0L0SDW6"/>
<keyword evidence="13" id="KW-1185">Reference proteome</keyword>
<evidence type="ECO:0000313" key="13">
    <source>
        <dbReference type="Proteomes" id="UP000054350"/>
    </source>
</evidence>
<dbReference type="PIRSF" id="PIRSF017269">
    <property type="entry name" value="GCD14"/>
    <property type="match status" value="1"/>
</dbReference>
<feature type="binding site" evidence="10">
    <location>
        <position position="159"/>
    </location>
    <ligand>
        <name>S-adenosyl-L-methionine</name>
        <dbReference type="ChEBI" id="CHEBI:59789"/>
    </ligand>
</feature>
<comment type="function">
    <text evidence="9">Catalytic subunit of tRNA (adenine-N(1)-)-methyltransferase, which catalyzes the formation of N(1)-methyladenine at position 58 (m1A58) in initiator methionyl-tRNA.</text>
</comment>
<reference evidence="12 13" key="1">
    <citation type="submission" date="2009-11" db="EMBL/GenBank/DDBJ databases">
        <title>Annotation of Allomyces macrogynus ATCC 38327.</title>
        <authorList>
            <consortium name="The Broad Institute Genome Sequencing Platform"/>
            <person name="Russ C."/>
            <person name="Cuomo C."/>
            <person name="Burger G."/>
            <person name="Gray M.W."/>
            <person name="Holland P.W.H."/>
            <person name="King N."/>
            <person name="Lang F.B.F."/>
            <person name="Roger A.J."/>
            <person name="Ruiz-Trillo I."/>
            <person name="Young S.K."/>
            <person name="Zeng Q."/>
            <person name="Gargeya S."/>
            <person name="Fitzgerald M."/>
            <person name="Haas B."/>
            <person name="Abouelleil A."/>
            <person name="Alvarado L."/>
            <person name="Arachchi H.M."/>
            <person name="Berlin A."/>
            <person name="Chapman S.B."/>
            <person name="Gearin G."/>
            <person name="Goldberg J."/>
            <person name="Griggs A."/>
            <person name="Gujja S."/>
            <person name="Hansen M."/>
            <person name="Heiman D."/>
            <person name="Howarth C."/>
            <person name="Larimer J."/>
            <person name="Lui A."/>
            <person name="MacDonald P.J.P."/>
            <person name="McCowen C."/>
            <person name="Montmayeur A."/>
            <person name="Murphy C."/>
            <person name="Neiman D."/>
            <person name="Pearson M."/>
            <person name="Priest M."/>
            <person name="Roberts A."/>
            <person name="Saif S."/>
            <person name="Shea T."/>
            <person name="Sisk P."/>
            <person name="Stolte C."/>
            <person name="Sykes S."/>
            <person name="Wortman J."/>
            <person name="Nusbaum C."/>
            <person name="Birren B."/>
        </authorList>
    </citation>
    <scope>NUCLEOTIDE SEQUENCE [LARGE SCALE GENOMIC DNA]</scope>
    <source>
        <strain evidence="12 13">ATCC 38327</strain>
    </source>
</reference>
<name>A0A0L0SDW6_ALLM3</name>
<dbReference type="eggNOG" id="KOG2915">
    <property type="taxonomic scope" value="Eukaryota"/>
</dbReference>
<accession>A0A0L0SDW6</accession>
<evidence type="ECO:0000256" key="1">
    <source>
        <dbReference type="ARBA" id="ARBA00004123"/>
    </source>
</evidence>
<dbReference type="FunFam" id="3.40.50.150:FF:000247">
    <property type="entry name" value="tRNA (adenine(58)-N(1))-methyltransferase catalytic subunit TRM61"/>
    <property type="match status" value="1"/>
</dbReference>
<reference evidence="13" key="2">
    <citation type="submission" date="2009-11" db="EMBL/GenBank/DDBJ databases">
        <title>The Genome Sequence of Allomyces macrogynus strain ATCC 38327.</title>
        <authorList>
            <consortium name="The Broad Institute Genome Sequencing Platform"/>
            <person name="Russ C."/>
            <person name="Cuomo C."/>
            <person name="Shea T."/>
            <person name="Young S.K."/>
            <person name="Zeng Q."/>
            <person name="Koehrsen M."/>
            <person name="Haas B."/>
            <person name="Borodovsky M."/>
            <person name="Guigo R."/>
            <person name="Alvarado L."/>
            <person name="Berlin A."/>
            <person name="Borenstein D."/>
            <person name="Chen Z."/>
            <person name="Engels R."/>
            <person name="Freedman E."/>
            <person name="Gellesch M."/>
            <person name="Goldberg J."/>
            <person name="Griggs A."/>
            <person name="Gujja S."/>
            <person name="Heiman D."/>
            <person name="Hepburn T."/>
            <person name="Howarth C."/>
            <person name="Jen D."/>
            <person name="Larson L."/>
            <person name="Lewis B."/>
            <person name="Mehta T."/>
            <person name="Park D."/>
            <person name="Pearson M."/>
            <person name="Roberts A."/>
            <person name="Saif S."/>
            <person name="Shenoy N."/>
            <person name="Sisk P."/>
            <person name="Stolte C."/>
            <person name="Sykes S."/>
            <person name="Walk T."/>
            <person name="White J."/>
            <person name="Yandava C."/>
            <person name="Burger G."/>
            <person name="Gray M.W."/>
            <person name="Holland P.W.H."/>
            <person name="King N."/>
            <person name="Lang F.B.F."/>
            <person name="Roger A.J."/>
            <person name="Ruiz-Trillo I."/>
            <person name="Lander E."/>
            <person name="Nusbaum C."/>
        </authorList>
    </citation>
    <scope>NUCLEOTIDE SEQUENCE [LARGE SCALE GENOMIC DNA]</scope>
    <source>
        <strain evidence="13">ATCC 38327</strain>
    </source>
</reference>
<organism evidence="12 13">
    <name type="scientific">Allomyces macrogynus (strain ATCC 38327)</name>
    <name type="common">Allomyces javanicus var. macrogynus</name>
    <dbReference type="NCBI Taxonomy" id="578462"/>
    <lineage>
        <taxon>Eukaryota</taxon>
        <taxon>Fungi</taxon>
        <taxon>Fungi incertae sedis</taxon>
        <taxon>Blastocladiomycota</taxon>
        <taxon>Blastocladiomycetes</taxon>
        <taxon>Blastocladiales</taxon>
        <taxon>Blastocladiaceae</taxon>
        <taxon>Allomyces</taxon>
    </lineage>
</organism>
<evidence type="ECO:0000256" key="10">
    <source>
        <dbReference type="PIRSR" id="PIRSR017269-1"/>
    </source>
</evidence>
<feature type="binding site" evidence="10">
    <location>
        <position position="113"/>
    </location>
    <ligand>
        <name>S-adenosyl-L-methionine</name>
        <dbReference type="ChEBI" id="CHEBI:59789"/>
    </ligand>
</feature>
<dbReference type="VEuPathDB" id="FungiDB:AMAG_06044"/>